<dbReference type="Pfam" id="PF23441">
    <property type="entry name" value="SDR"/>
    <property type="match status" value="1"/>
</dbReference>
<feature type="non-terminal residue" evidence="4">
    <location>
        <position position="1"/>
    </location>
</feature>
<keyword evidence="5" id="KW-1185">Reference proteome</keyword>
<dbReference type="GO" id="GO:0016491">
    <property type="term" value="F:oxidoreductase activity"/>
    <property type="evidence" value="ECO:0007669"/>
    <property type="project" value="UniProtKB-KW"/>
</dbReference>
<protein>
    <recommendedName>
        <fullName evidence="6">NAD(P)-binding protein</fullName>
    </recommendedName>
</protein>
<comment type="similarity">
    <text evidence="1">Belongs to the short-chain dehydrogenases/reductases (SDR) family.</text>
</comment>
<dbReference type="STRING" id="5539.A0A3E2HSH9"/>
<name>A0A3E2HSH9_SCYLI</name>
<feature type="non-terminal residue" evidence="4">
    <location>
        <position position="252"/>
    </location>
</feature>
<reference evidence="4 5" key="1">
    <citation type="submission" date="2018-05" db="EMBL/GenBank/DDBJ databases">
        <title>Draft genome sequence of Scytalidium lignicola DSM 105466, a ubiquitous saprotrophic fungus.</title>
        <authorList>
            <person name="Buettner E."/>
            <person name="Gebauer A.M."/>
            <person name="Hofrichter M."/>
            <person name="Liers C."/>
            <person name="Kellner H."/>
        </authorList>
    </citation>
    <scope>NUCLEOTIDE SEQUENCE [LARGE SCALE GENOMIC DNA]</scope>
    <source>
        <strain evidence="4 5">DSM 105466</strain>
    </source>
</reference>
<dbReference type="Proteomes" id="UP000258309">
    <property type="component" value="Unassembled WGS sequence"/>
</dbReference>
<evidence type="ECO:0000313" key="4">
    <source>
        <dbReference type="EMBL" id="RFU36328.1"/>
    </source>
</evidence>
<evidence type="ECO:0000256" key="2">
    <source>
        <dbReference type="ARBA" id="ARBA00022857"/>
    </source>
</evidence>
<evidence type="ECO:0000256" key="1">
    <source>
        <dbReference type="ARBA" id="ARBA00006484"/>
    </source>
</evidence>
<dbReference type="InterPro" id="IPR057571">
    <property type="entry name" value="SDR_PhqE-like"/>
</dbReference>
<proteinExistence type="inferred from homology"/>
<dbReference type="EMBL" id="NCSJ02000001">
    <property type="protein sequence ID" value="RFU36328.1"/>
    <property type="molecule type" value="Genomic_DNA"/>
</dbReference>
<dbReference type="OMA" id="HIVHSVS"/>
<dbReference type="Gene3D" id="3.40.50.720">
    <property type="entry name" value="NAD(P)-binding Rossmann-like Domain"/>
    <property type="match status" value="1"/>
</dbReference>
<dbReference type="InterPro" id="IPR002347">
    <property type="entry name" value="SDR_fam"/>
</dbReference>
<dbReference type="SUPFAM" id="SSF51735">
    <property type="entry name" value="NAD(P)-binding Rossmann-fold domains"/>
    <property type="match status" value="1"/>
</dbReference>
<dbReference type="PANTHER" id="PTHR43477">
    <property type="entry name" value="DIHYDROANTICAPSIN 7-DEHYDROGENASE"/>
    <property type="match status" value="1"/>
</dbReference>
<dbReference type="InterPro" id="IPR051122">
    <property type="entry name" value="SDR_DHRS6-like"/>
</dbReference>
<organism evidence="4 5">
    <name type="scientific">Scytalidium lignicola</name>
    <name type="common">Hyphomycete</name>
    <dbReference type="NCBI Taxonomy" id="5539"/>
    <lineage>
        <taxon>Eukaryota</taxon>
        <taxon>Fungi</taxon>
        <taxon>Dikarya</taxon>
        <taxon>Ascomycota</taxon>
        <taxon>Pezizomycotina</taxon>
        <taxon>Leotiomycetes</taxon>
        <taxon>Leotiomycetes incertae sedis</taxon>
        <taxon>Scytalidium</taxon>
    </lineage>
</organism>
<keyword evidence="2" id="KW-0521">NADP</keyword>
<evidence type="ECO:0000313" key="5">
    <source>
        <dbReference type="Proteomes" id="UP000258309"/>
    </source>
</evidence>
<dbReference type="PANTHER" id="PTHR43477:SF1">
    <property type="entry name" value="DIHYDROANTICAPSIN 7-DEHYDROGENASE"/>
    <property type="match status" value="1"/>
</dbReference>
<evidence type="ECO:0000256" key="3">
    <source>
        <dbReference type="ARBA" id="ARBA00023002"/>
    </source>
</evidence>
<accession>A0A3E2HSH9</accession>
<evidence type="ECO:0008006" key="6">
    <source>
        <dbReference type="Google" id="ProtNLM"/>
    </source>
</evidence>
<comment type="caution">
    <text evidence="4">The sequence shown here is derived from an EMBL/GenBank/DDBJ whole genome shotgun (WGS) entry which is preliminary data.</text>
</comment>
<sequence>MSPITGKSILVIGGSSGIGAAVAKLAATEGVRVAIASSNQDRVSNAVKNLQNAVPNAQLSGYTCDLNQEDVESRLEKLLTEVTAAFGGLLDHIVLTAGIFNVKPITELTFDILSSTSQLRFIAPLLLGKLVPRFVKNTYQSSLILTTGAIADKPLKGFTIGSAYAAALFGMTRGLALDLAPIRVNLVSPGSTATEMWGREEIRAQMKEDMGKKMLLGKVGEPEEVAEAYIYLMKDTNNTGSFVNTNGGALLQ</sequence>
<dbReference type="InterPro" id="IPR036291">
    <property type="entry name" value="NAD(P)-bd_dom_sf"/>
</dbReference>
<dbReference type="PRINTS" id="PR00081">
    <property type="entry name" value="GDHRDH"/>
</dbReference>
<dbReference type="CDD" id="cd05233">
    <property type="entry name" value="SDR_c"/>
    <property type="match status" value="1"/>
</dbReference>
<gene>
    <name evidence="4" type="ORF">B7463_g68</name>
</gene>
<dbReference type="AlphaFoldDB" id="A0A3E2HSH9"/>
<keyword evidence="3" id="KW-0560">Oxidoreductase</keyword>
<dbReference type="OrthoDB" id="294295at2759"/>